<dbReference type="Pfam" id="PF00067">
    <property type="entry name" value="p450"/>
    <property type="match status" value="1"/>
</dbReference>
<dbReference type="GO" id="GO:0004497">
    <property type="term" value="F:monooxygenase activity"/>
    <property type="evidence" value="ECO:0007669"/>
    <property type="project" value="UniProtKB-KW"/>
</dbReference>
<dbReference type="Gene3D" id="1.10.630.10">
    <property type="entry name" value="Cytochrome P450"/>
    <property type="match status" value="1"/>
</dbReference>
<dbReference type="InterPro" id="IPR002401">
    <property type="entry name" value="Cyt_P450_E_grp-I"/>
</dbReference>
<dbReference type="Pfam" id="PF01636">
    <property type="entry name" value="APH"/>
    <property type="match status" value="1"/>
</dbReference>
<dbReference type="InterPro" id="IPR011009">
    <property type="entry name" value="Kinase-like_dom_sf"/>
</dbReference>
<keyword evidence="8" id="KW-0503">Monooxygenase</keyword>
<keyword evidence="6" id="KW-0560">Oxidoreductase</keyword>
<dbReference type="Gene3D" id="3.30.200.150">
    <property type="match status" value="1"/>
</dbReference>
<sequence>MLLQIVAGGVLAWIVWALVRPIFIRSPLDAVDGPPSPSILAGNLGQLFDSEAWGFHDEVSTKYGSVVKIHAVLGRKWLYAFDPTALQSIVLREQGTYDQIEWLVRSNNMLLGAGLLSVLGDAHRKQRKMLMPVFSAKHLRELTPVFYEVTERLIQAISQRVQDTPRDIDLLDWMGRTALEIVGQAGMGHSFDPLVSDDASDPFTKAAKEYLPLSFTPEMMVVRQLSPFLTQLGPAWLRRWIVERIPISRTQKLKEVVDVLHQTSVKIIEKKRVALQKGDYAAGKDIMGVLLKANMAADESERLPDDEIVGQINTLLFAATDTTSHVMAQVLEMLARDPELQAKVRQELIEARDGGDNIPYDTLMSLPYLDAICKETLRMFPPTPIVLREAFRDTTLPLSKPMRGSDGSMISSIPIPKGTNVLVGVRACNRNKALWGEDAEEWKPGRWLKPLPKALEDASVPGVYSNLYAFFSIGLWREAVMLMPVVCRQHDVRRGWTIMHVSSSNIASLLRYPDMIAHSGFSFAQLEMKVVLSSLLANFTFELAEKPIHWHISAITFPSAAKDSLKPEMWLKHLAQVEARDSWTEPARAVQAELVLAGRPAAQMKSVPLIRATPCICALGFERFIVSALCPSSPILQVHSSMRHSVSLTLEEVKLLLKTAVNLEREWQIPDQGGTHVPRRAVRAVEKDGIPMVVRFGYAVQPLEADITMFVAQNSSVRVPAIYGVFEDTSRRRGTPVYYIVEERLPGAPLEDLLPTMDEATLTVISTELQHILGELASLNNFRDDLGPLRGPWANDYFDYLLKSFPCGMEDARSTESFIKYFLQAYYTPCPDRTLVSARIEDSLSRFDLSRPPLFSHGDLFPSNIIVHDGHISGVVDWEQAGWYPYFWDAFVVEKSVRQLRNNVRCQWLKIMKGVWDRFRPESREFFHWLKLKLDSDIDEELGWAIQETEREGLFLASLSNP</sequence>
<accession>A0AAD7XGV8</accession>
<dbReference type="InterPro" id="IPR036396">
    <property type="entry name" value="Cyt_P450_sf"/>
</dbReference>
<evidence type="ECO:0000259" key="9">
    <source>
        <dbReference type="Pfam" id="PF01636"/>
    </source>
</evidence>
<feature type="domain" description="Aminoglycoside phosphotransferase" evidence="9">
    <location>
        <begin position="702"/>
        <end position="892"/>
    </location>
</feature>
<reference evidence="10" key="1">
    <citation type="submission" date="2022-11" db="EMBL/GenBank/DDBJ databases">
        <title>Genome Sequence of Cubamyces cubensis.</title>
        <authorList>
            <person name="Buettner E."/>
        </authorList>
    </citation>
    <scope>NUCLEOTIDE SEQUENCE</scope>
    <source>
        <strain evidence="10">MPL-01</strain>
    </source>
</reference>
<keyword evidence="7" id="KW-0408">Iron</keyword>
<name>A0AAD7XGV8_9APHY</name>
<evidence type="ECO:0000256" key="2">
    <source>
        <dbReference type="ARBA" id="ARBA00005179"/>
    </source>
</evidence>
<evidence type="ECO:0000256" key="3">
    <source>
        <dbReference type="ARBA" id="ARBA00010617"/>
    </source>
</evidence>
<dbReference type="GO" id="GO:0005506">
    <property type="term" value="F:iron ion binding"/>
    <property type="evidence" value="ECO:0007669"/>
    <property type="project" value="InterPro"/>
</dbReference>
<dbReference type="SUPFAM" id="SSF56112">
    <property type="entry name" value="Protein kinase-like (PK-like)"/>
    <property type="match status" value="1"/>
</dbReference>
<comment type="similarity">
    <text evidence="3">Belongs to the cytochrome P450 family.</text>
</comment>
<dbReference type="EMBL" id="JAPEVG010000001">
    <property type="protein sequence ID" value="KAJ8502289.1"/>
    <property type="molecule type" value="Genomic_DNA"/>
</dbReference>
<dbReference type="InterPro" id="IPR002575">
    <property type="entry name" value="Aminoglycoside_PTrfase"/>
</dbReference>
<dbReference type="PANTHER" id="PTHR24305:SF166">
    <property type="entry name" value="CYTOCHROME P450 12A4, MITOCHONDRIAL-RELATED"/>
    <property type="match status" value="1"/>
</dbReference>
<evidence type="ECO:0000313" key="11">
    <source>
        <dbReference type="Proteomes" id="UP001215151"/>
    </source>
</evidence>
<dbReference type="PANTHER" id="PTHR24305">
    <property type="entry name" value="CYTOCHROME P450"/>
    <property type="match status" value="1"/>
</dbReference>
<keyword evidence="11" id="KW-1185">Reference proteome</keyword>
<keyword evidence="4" id="KW-0349">Heme</keyword>
<dbReference type="InterPro" id="IPR050121">
    <property type="entry name" value="Cytochrome_P450_monoxygenase"/>
</dbReference>
<evidence type="ECO:0000256" key="6">
    <source>
        <dbReference type="ARBA" id="ARBA00023002"/>
    </source>
</evidence>
<evidence type="ECO:0000256" key="5">
    <source>
        <dbReference type="ARBA" id="ARBA00022723"/>
    </source>
</evidence>
<dbReference type="Proteomes" id="UP001215151">
    <property type="component" value="Unassembled WGS sequence"/>
</dbReference>
<dbReference type="GO" id="GO:0020037">
    <property type="term" value="F:heme binding"/>
    <property type="evidence" value="ECO:0007669"/>
    <property type="project" value="InterPro"/>
</dbReference>
<dbReference type="GO" id="GO:0016705">
    <property type="term" value="F:oxidoreductase activity, acting on paired donors, with incorporation or reduction of molecular oxygen"/>
    <property type="evidence" value="ECO:0007669"/>
    <property type="project" value="InterPro"/>
</dbReference>
<dbReference type="PRINTS" id="PR00463">
    <property type="entry name" value="EP450I"/>
</dbReference>
<gene>
    <name evidence="10" type="ORF">ONZ51_g92</name>
</gene>
<protein>
    <recommendedName>
        <fullName evidence="9">Aminoglycoside phosphotransferase domain-containing protein</fullName>
    </recommendedName>
</protein>
<comment type="pathway">
    <text evidence="2">Secondary metabolite biosynthesis.</text>
</comment>
<proteinExistence type="inferred from homology"/>
<evidence type="ECO:0000256" key="7">
    <source>
        <dbReference type="ARBA" id="ARBA00023004"/>
    </source>
</evidence>
<comment type="cofactor">
    <cofactor evidence="1">
        <name>heme</name>
        <dbReference type="ChEBI" id="CHEBI:30413"/>
    </cofactor>
</comment>
<dbReference type="SUPFAM" id="SSF48264">
    <property type="entry name" value="Cytochrome P450"/>
    <property type="match status" value="1"/>
</dbReference>
<evidence type="ECO:0000256" key="4">
    <source>
        <dbReference type="ARBA" id="ARBA00022617"/>
    </source>
</evidence>
<organism evidence="10 11">
    <name type="scientific">Trametes cubensis</name>
    <dbReference type="NCBI Taxonomy" id="1111947"/>
    <lineage>
        <taxon>Eukaryota</taxon>
        <taxon>Fungi</taxon>
        <taxon>Dikarya</taxon>
        <taxon>Basidiomycota</taxon>
        <taxon>Agaricomycotina</taxon>
        <taxon>Agaricomycetes</taxon>
        <taxon>Polyporales</taxon>
        <taxon>Polyporaceae</taxon>
        <taxon>Trametes</taxon>
    </lineage>
</organism>
<evidence type="ECO:0000313" key="10">
    <source>
        <dbReference type="EMBL" id="KAJ8502289.1"/>
    </source>
</evidence>
<evidence type="ECO:0000256" key="8">
    <source>
        <dbReference type="ARBA" id="ARBA00023033"/>
    </source>
</evidence>
<evidence type="ECO:0000256" key="1">
    <source>
        <dbReference type="ARBA" id="ARBA00001971"/>
    </source>
</evidence>
<comment type="caution">
    <text evidence="10">The sequence shown here is derived from an EMBL/GenBank/DDBJ whole genome shotgun (WGS) entry which is preliminary data.</text>
</comment>
<dbReference type="InterPro" id="IPR001128">
    <property type="entry name" value="Cyt_P450"/>
</dbReference>
<dbReference type="AlphaFoldDB" id="A0AAD7XGV8"/>
<dbReference type="Gene3D" id="3.90.1200.10">
    <property type="match status" value="1"/>
</dbReference>
<keyword evidence="5" id="KW-0479">Metal-binding</keyword>